<dbReference type="STRING" id="282683.SAMN04488105_101330"/>
<dbReference type="RefSeq" id="WP_008885065.1">
    <property type="nucleotide sequence ID" value="NZ_FNAV01000001.1"/>
</dbReference>
<dbReference type="AlphaFoldDB" id="A0A1G7ARG3"/>
<reference evidence="2" key="1">
    <citation type="submission" date="2016-10" db="EMBL/GenBank/DDBJ databases">
        <authorList>
            <person name="Varghese N."/>
            <person name="Submissions S."/>
        </authorList>
    </citation>
    <scope>NUCLEOTIDE SEQUENCE [LARGE SCALE GENOMIC DNA]</scope>
    <source>
        <strain evidence="2">DSM 10146</strain>
    </source>
</reference>
<evidence type="ECO:0000313" key="1">
    <source>
        <dbReference type="EMBL" id="SDE17393.1"/>
    </source>
</evidence>
<keyword evidence="2" id="KW-1185">Reference proteome</keyword>
<name>A0A1G7ARG3_9RHOB</name>
<organism evidence="1 2">
    <name type="scientific">Salipiger thiooxidans</name>
    <dbReference type="NCBI Taxonomy" id="282683"/>
    <lineage>
        <taxon>Bacteria</taxon>
        <taxon>Pseudomonadati</taxon>
        <taxon>Pseudomonadota</taxon>
        <taxon>Alphaproteobacteria</taxon>
        <taxon>Rhodobacterales</taxon>
        <taxon>Roseobacteraceae</taxon>
        <taxon>Salipiger</taxon>
    </lineage>
</organism>
<dbReference type="EMBL" id="FNAV01000001">
    <property type="protein sequence ID" value="SDE17393.1"/>
    <property type="molecule type" value="Genomic_DNA"/>
</dbReference>
<dbReference type="OrthoDB" id="7876886at2"/>
<evidence type="ECO:0000313" key="2">
    <source>
        <dbReference type="Proteomes" id="UP000198994"/>
    </source>
</evidence>
<proteinExistence type="predicted"/>
<dbReference type="Proteomes" id="UP000198994">
    <property type="component" value="Unassembled WGS sequence"/>
</dbReference>
<sequence length="90" mass="9743">MIDPVDNRFFRSLQAVVAGDEAVDPACRTAIDRAVETGAPLDLRAAREHVDALPAAQRDRILAQVHRAMATDLASIWDLLPNAQGTGRPN</sequence>
<protein>
    <submittedName>
        <fullName evidence="1">Uncharacterized protein</fullName>
    </submittedName>
</protein>
<accession>A0A1G7ARG3</accession>
<gene>
    <name evidence="1" type="ORF">SAMN04488105_101330</name>
</gene>